<name>A0ABQ5BS44_9ASTR</name>
<dbReference type="Proteomes" id="UP001151760">
    <property type="component" value="Unassembled WGS sequence"/>
</dbReference>
<accession>A0ABQ5BS44</accession>
<reference evidence="1" key="1">
    <citation type="journal article" date="2022" name="Int. J. Mol. Sci.">
        <title>Draft Genome of Tanacetum Coccineum: Genomic Comparison of Closely Related Tanacetum-Family Plants.</title>
        <authorList>
            <person name="Yamashiro T."/>
            <person name="Shiraishi A."/>
            <person name="Nakayama K."/>
            <person name="Satake H."/>
        </authorList>
    </citation>
    <scope>NUCLEOTIDE SEQUENCE</scope>
</reference>
<gene>
    <name evidence="1" type="ORF">Tco_0875338</name>
</gene>
<organism evidence="1 2">
    <name type="scientific">Tanacetum coccineum</name>
    <dbReference type="NCBI Taxonomy" id="301880"/>
    <lineage>
        <taxon>Eukaryota</taxon>
        <taxon>Viridiplantae</taxon>
        <taxon>Streptophyta</taxon>
        <taxon>Embryophyta</taxon>
        <taxon>Tracheophyta</taxon>
        <taxon>Spermatophyta</taxon>
        <taxon>Magnoliopsida</taxon>
        <taxon>eudicotyledons</taxon>
        <taxon>Gunneridae</taxon>
        <taxon>Pentapetalae</taxon>
        <taxon>asterids</taxon>
        <taxon>campanulids</taxon>
        <taxon>Asterales</taxon>
        <taxon>Asteraceae</taxon>
        <taxon>Asteroideae</taxon>
        <taxon>Anthemideae</taxon>
        <taxon>Anthemidinae</taxon>
        <taxon>Tanacetum</taxon>
    </lineage>
</organism>
<proteinExistence type="predicted"/>
<protein>
    <submittedName>
        <fullName evidence="1">Uncharacterized protein</fullName>
    </submittedName>
</protein>
<evidence type="ECO:0000313" key="2">
    <source>
        <dbReference type="Proteomes" id="UP001151760"/>
    </source>
</evidence>
<comment type="caution">
    <text evidence="1">The sequence shown here is derived from an EMBL/GenBank/DDBJ whole genome shotgun (WGS) entry which is preliminary data.</text>
</comment>
<sequence length="204" mass="22488">MNSSNSAKSSTSRGVPLIESVLIVESIEKIIRSDPTPRLSCFLFTRITAFVVCRKGLPKIRGTLLSSSILRIMKSTRKVNLPTSTSIFSVIPTGYWNDRSANRTLIWVGLRVSRVKFAYREYDIRLMLAQRSAKTLQEKVLLKVQGIRKLPGSLSLGATVGSFIIAFEFDGNDVIYLGCGGSYALYTPSGYGYSLAYIDAAEVV</sequence>
<reference evidence="1" key="2">
    <citation type="submission" date="2022-01" db="EMBL/GenBank/DDBJ databases">
        <authorList>
            <person name="Yamashiro T."/>
            <person name="Shiraishi A."/>
            <person name="Satake H."/>
            <person name="Nakayama K."/>
        </authorList>
    </citation>
    <scope>NUCLEOTIDE SEQUENCE</scope>
</reference>
<dbReference type="EMBL" id="BQNB010013490">
    <property type="protein sequence ID" value="GJT16632.1"/>
    <property type="molecule type" value="Genomic_DNA"/>
</dbReference>
<keyword evidence="2" id="KW-1185">Reference proteome</keyword>
<evidence type="ECO:0000313" key="1">
    <source>
        <dbReference type="EMBL" id="GJT16632.1"/>
    </source>
</evidence>